<keyword evidence="1" id="KW-0472">Membrane</keyword>
<organism evidence="2 3">
    <name type="scientific">Flagellimonas algicola</name>
    <dbReference type="NCBI Taxonomy" id="2583815"/>
    <lineage>
        <taxon>Bacteria</taxon>
        <taxon>Pseudomonadati</taxon>
        <taxon>Bacteroidota</taxon>
        <taxon>Flavobacteriia</taxon>
        <taxon>Flavobacteriales</taxon>
        <taxon>Flavobacteriaceae</taxon>
        <taxon>Flagellimonas</taxon>
    </lineage>
</organism>
<gene>
    <name evidence="2" type="ORF">FGG15_14805</name>
</gene>
<keyword evidence="3" id="KW-1185">Reference proteome</keyword>
<reference evidence="2 3" key="1">
    <citation type="submission" date="2019-05" db="EMBL/GenBank/DDBJ databases">
        <title>Flagellimonas sp. AsT0115, sp. nov., isolated from a marine red algae, Asparagopsis taxiformis.</title>
        <authorList>
            <person name="Kim J."/>
            <person name="Jeong S.E."/>
            <person name="Jeon C.O."/>
        </authorList>
    </citation>
    <scope>NUCLEOTIDE SEQUENCE [LARGE SCALE GENOMIC DNA]</scope>
    <source>
        <strain evidence="2 3">AsT0115</strain>
    </source>
</reference>
<feature type="transmembrane region" description="Helical" evidence="1">
    <location>
        <begin position="93"/>
        <end position="117"/>
    </location>
</feature>
<comment type="caution">
    <text evidence="2">The sequence shown here is derived from an EMBL/GenBank/DDBJ whole genome shotgun (WGS) entry which is preliminary data.</text>
</comment>
<dbReference type="InterPro" id="IPR025367">
    <property type="entry name" value="DUF4271"/>
</dbReference>
<evidence type="ECO:0000313" key="2">
    <source>
        <dbReference type="EMBL" id="TMU55439.1"/>
    </source>
</evidence>
<dbReference type="Pfam" id="PF14093">
    <property type="entry name" value="DUF4271"/>
    <property type="match status" value="1"/>
</dbReference>
<feature type="transmembrane region" description="Helical" evidence="1">
    <location>
        <begin position="195"/>
        <end position="216"/>
    </location>
</feature>
<accession>A0ABY2WKS6</accession>
<evidence type="ECO:0000313" key="3">
    <source>
        <dbReference type="Proteomes" id="UP000751614"/>
    </source>
</evidence>
<sequence>MEPISKTVESLDWMNIVLFFSMVVLALGKYLFQNKFLNFMILPFNNKYVVLYNKKGRLLNWFHILLTIFQLINLSLFLFLIQKTFYPIAPENYLYSFFIIFGGALLFQLLKMLLQLGKGIVFNTQGMVTDLLFNKTSYLNHSSLVMFVANIALVYIYKDSQIVIYAALILIISINAIGIFKLLKNHQKVIISHFFYFILYLCTLEIAPLVIVGSYLKD</sequence>
<feature type="transmembrane region" description="Helical" evidence="1">
    <location>
        <begin position="162"/>
        <end position="183"/>
    </location>
</feature>
<proteinExistence type="predicted"/>
<feature type="transmembrane region" description="Helical" evidence="1">
    <location>
        <begin position="61"/>
        <end position="81"/>
    </location>
</feature>
<keyword evidence="1" id="KW-1133">Transmembrane helix</keyword>
<evidence type="ECO:0000256" key="1">
    <source>
        <dbReference type="SAM" id="Phobius"/>
    </source>
</evidence>
<dbReference type="Proteomes" id="UP000751614">
    <property type="component" value="Unassembled WGS sequence"/>
</dbReference>
<feature type="transmembrane region" description="Helical" evidence="1">
    <location>
        <begin position="13"/>
        <end position="32"/>
    </location>
</feature>
<dbReference type="RefSeq" id="WP_138837584.1">
    <property type="nucleotide sequence ID" value="NZ_VCNI01000002.1"/>
</dbReference>
<dbReference type="EMBL" id="VCNI01000002">
    <property type="protein sequence ID" value="TMU55439.1"/>
    <property type="molecule type" value="Genomic_DNA"/>
</dbReference>
<protein>
    <submittedName>
        <fullName evidence="2">DUF4271 domain-containing protein</fullName>
    </submittedName>
</protein>
<keyword evidence="1" id="KW-0812">Transmembrane</keyword>
<feature type="transmembrane region" description="Helical" evidence="1">
    <location>
        <begin position="138"/>
        <end position="156"/>
    </location>
</feature>
<name>A0ABY2WKS6_9FLAO</name>